<accession>A0A919J8N6</accession>
<dbReference type="RefSeq" id="WP_203821945.1">
    <property type="nucleotide sequence ID" value="NZ_BAAABP010000029.1"/>
</dbReference>
<reference evidence="2" key="1">
    <citation type="submission" date="2021-01" db="EMBL/GenBank/DDBJ databases">
        <title>Whole genome shotgun sequence of Actinoplanes ferrugineus NBRC 15555.</title>
        <authorList>
            <person name="Komaki H."/>
            <person name="Tamura T."/>
        </authorList>
    </citation>
    <scope>NUCLEOTIDE SEQUENCE</scope>
    <source>
        <strain evidence="2">NBRC 15555</strain>
    </source>
</reference>
<dbReference type="InterPro" id="IPR015797">
    <property type="entry name" value="NUDIX_hydrolase-like_dom_sf"/>
</dbReference>
<feature type="domain" description="Nudix hydrolase" evidence="1">
    <location>
        <begin position="97"/>
        <end position="202"/>
    </location>
</feature>
<dbReference type="Proteomes" id="UP000598174">
    <property type="component" value="Unassembled WGS sequence"/>
</dbReference>
<protein>
    <recommendedName>
        <fullName evidence="1">Nudix hydrolase domain-containing protein</fullName>
    </recommendedName>
</protein>
<dbReference type="SUPFAM" id="SSF55811">
    <property type="entry name" value="Nudix"/>
    <property type="match status" value="1"/>
</dbReference>
<dbReference type="Pfam" id="PF00293">
    <property type="entry name" value="NUDIX"/>
    <property type="match status" value="1"/>
</dbReference>
<dbReference type="CDD" id="cd03424">
    <property type="entry name" value="NUDIX_ADPRase_Nudt5_UGPPase_Nudt14"/>
    <property type="match status" value="1"/>
</dbReference>
<dbReference type="Gene3D" id="3.90.79.10">
    <property type="entry name" value="Nucleoside Triphosphate Pyrophosphohydrolase"/>
    <property type="match status" value="1"/>
</dbReference>
<proteinExistence type="predicted"/>
<dbReference type="InterPro" id="IPR000086">
    <property type="entry name" value="NUDIX_hydrolase_dom"/>
</dbReference>
<comment type="caution">
    <text evidence="2">The sequence shown here is derived from an EMBL/GenBank/DDBJ whole genome shotgun (WGS) entry which is preliminary data.</text>
</comment>
<evidence type="ECO:0000313" key="3">
    <source>
        <dbReference type="Proteomes" id="UP000598174"/>
    </source>
</evidence>
<evidence type="ECO:0000313" key="2">
    <source>
        <dbReference type="EMBL" id="GIE15584.1"/>
    </source>
</evidence>
<keyword evidence="3" id="KW-1185">Reference proteome</keyword>
<evidence type="ECO:0000259" key="1">
    <source>
        <dbReference type="Pfam" id="PF00293"/>
    </source>
</evidence>
<name>A0A919J8N6_9ACTN</name>
<dbReference type="EMBL" id="BOMM01000069">
    <property type="protein sequence ID" value="GIE15584.1"/>
    <property type="molecule type" value="Genomic_DNA"/>
</dbReference>
<gene>
    <name evidence="2" type="ORF">Afe05nite_74240</name>
</gene>
<organism evidence="2 3">
    <name type="scientific">Paractinoplanes ferrugineus</name>
    <dbReference type="NCBI Taxonomy" id="113564"/>
    <lineage>
        <taxon>Bacteria</taxon>
        <taxon>Bacillati</taxon>
        <taxon>Actinomycetota</taxon>
        <taxon>Actinomycetes</taxon>
        <taxon>Micromonosporales</taxon>
        <taxon>Micromonosporaceae</taxon>
        <taxon>Paractinoplanes</taxon>
    </lineage>
</organism>
<dbReference type="AlphaFoldDB" id="A0A919J8N6"/>
<sequence>MDDDFRRSRYAELLDTRPEWFTNPPGAPFEILTDPGEIAEAEAVVAARLARAGRPASEAATGVVYADQYGMVVRDAVRAGGDYGTYRRYVAPDDTPGVVVLPRFGGDVVLLRHFRHSTRDWHLELPRGDGTPGADPADDARRELREEIGADAATLRDLGAVHADTGLCGTPVRLFHAELAGPPVVADAGEGIAAVELVTPAVFAGLIADETITDGFTINAYARAALRGLLS</sequence>